<dbReference type="RefSeq" id="WP_165608337.1">
    <property type="nucleotide sequence ID" value="NZ_FOYM01000024.1"/>
</dbReference>
<dbReference type="InterPro" id="IPR003737">
    <property type="entry name" value="GlcNAc_PI_deacetylase-related"/>
</dbReference>
<dbReference type="STRING" id="39060.SAMN05660706_12451"/>
<organism evidence="1 2">
    <name type="scientific">Desulfoscipio geothermicus DSM 3669</name>
    <dbReference type="NCBI Taxonomy" id="1121426"/>
    <lineage>
        <taxon>Bacteria</taxon>
        <taxon>Bacillati</taxon>
        <taxon>Bacillota</taxon>
        <taxon>Clostridia</taxon>
        <taxon>Eubacteriales</taxon>
        <taxon>Desulfallaceae</taxon>
        <taxon>Desulfoscipio</taxon>
    </lineage>
</organism>
<evidence type="ECO:0000313" key="2">
    <source>
        <dbReference type="Proteomes" id="UP000199584"/>
    </source>
</evidence>
<name>A0A1I6E3M1_9FIRM</name>
<protein>
    <submittedName>
        <fullName evidence="1">N-acetylglucosaminyl deacetylase, LmbE family</fullName>
    </submittedName>
</protein>
<accession>A0A1I6E3M1</accession>
<reference evidence="2" key="1">
    <citation type="submission" date="2016-10" db="EMBL/GenBank/DDBJ databases">
        <authorList>
            <person name="Varghese N."/>
            <person name="Submissions S."/>
        </authorList>
    </citation>
    <scope>NUCLEOTIDE SEQUENCE [LARGE SCALE GENOMIC DNA]</scope>
    <source>
        <strain evidence="2">DSM 3669</strain>
    </source>
</reference>
<dbReference type="Pfam" id="PF02585">
    <property type="entry name" value="PIG-L"/>
    <property type="match status" value="1"/>
</dbReference>
<dbReference type="PANTHER" id="PTHR12993:SF11">
    <property type="entry name" value="N-ACETYLGLUCOSAMINYL-PHOSPHATIDYLINOSITOL DE-N-ACETYLASE"/>
    <property type="match status" value="1"/>
</dbReference>
<sequence>MKLLVLAAHPDDEVYGVGGTIAKYAQMGAEIYVAILTEGCSAQYPGRPEMKDRKREEALAANKILGTREIIFYELPDMKLDALDHVEINSCIEDCVKKVKPEVIFTHHHGDVNKDHRLVFDSTLVASRPLTGSTIKKVYTYEVPSSTEWAAPFERWFIPNFYNDIGKTLEKKIAAIKAYSSELRPYPHPRSEQAVRIYHRQRGLSCGLEYAEAFILVREVNS</sequence>
<dbReference type="SUPFAM" id="SSF102588">
    <property type="entry name" value="LmbE-like"/>
    <property type="match status" value="1"/>
</dbReference>
<dbReference type="PANTHER" id="PTHR12993">
    <property type="entry name" value="N-ACETYLGLUCOSAMINYL-PHOSPHATIDYLINOSITOL DE-N-ACETYLASE-RELATED"/>
    <property type="match status" value="1"/>
</dbReference>
<keyword evidence="2" id="KW-1185">Reference proteome</keyword>
<dbReference type="AlphaFoldDB" id="A0A1I6E3M1"/>
<dbReference type="Gene3D" id="3.40.50.10320">
    <property type="entry name" value="LmbE-like"/>
    <property type="match status" value="1"/>
</dbReference>
<dbReference type="InterPro" id="IPR024078">
    <property type="entry name" value="LmbE-like_dom_sf"/>
</dbReference>
<dbReference type="Proteomes" id="UP000199584">
    <property type="component" value="Unassembled WGS sequence"/>
</dbReference>
<dbReference type="GO" id="GO:0016811">
    <property type="term" value="F:hydrolase activity, acting on carbon-nitrogen (but not peptide) bonds, in linear amides"/>
    <property type="evidence" value="ECO:0007669"/>
    <property type="project" value="TreeGrafter"/>
</dbReference>
<gene>
    <name evidence="1" type="ORF">SAMN05660706_12451</name>
</gene>
<proteinExistence type="predicted"/>
<dbReference type="EMBL" id="FOYM01000024">
    <property type="protein sequence ID" value="SFR12142.1"/>
    <property type="molecule type" value="Genomic_DNA"/>
</dbReference>
<evidence type="ECO:0000313" key="1">
    <source>
        <dbReference type="EMBL" id="SFR12142.1"/>
    </source>
</evidence>